<evidence type="ECO:0000256" key="6">
    <source>
        <dbReference type="SAM" id="Phobius"/>
    </source>
</evidence>
<dbReference type="CDD" id="cd06581">
    <property type="entry name" value="TM_PBP1_LivM_like"/>
    <property type="match status" value="1"/>
</dbReference>
<evidence type="ECO:0000256" key="2">
    <source>
        <dbReference type="ARBA" id="ARBA00022475"/>
    </source>
</evidence>
<feature type="transmembrane region" description="Helical" evidence="6">
    <location>
        <begin position="103"/>
        <end position="124"/>
    </location>
</feature>
<evidence type="ECO:0000256" key="4">
    <source>
        <dbReference type="ARBA" id="ARBA00022989"/>
    </source>
</evidence>
<keyword evidence="5 6" id="KW-0472">Membrane</keyword>
<feature type="transmembrane region" description="Helical" evidence="6">
    <location>
        <begin position="131"/>
        <end position="150"/>
    </location>
</feature>
<evidence type="ECO:0000313" key="8">
    <source>
        <dbReference type="Proteomes" id="UP000011531"/>
    </source>
</evidence>
<dbReference type="RefSeq" id="WP_008426941.1">
    <property type="nucleotide sequence ID" value="NZ_AOIA01000162.1"/>
</dbReference>
<dbReference type="OrthoDB" id="43815at2157"/>
<reference evidence="7 8" key="1">
    <citation type="journal article" date="2014" name="PLoS Genet.">
        <title>Phylogenetically driven sequencing of extremely halophilic archaea reveals strategies for static and dynamic osmo-response.</title>
        <authorList>
            <person name="Becker E.A."/>
            <person name="Seitzer P.M."/>
            <person name="Tritt A."/>
            <person name="Larsen D."/>
            <person name="Krusor M."/>
            <person name="Yao A.I."/>
            <person name="Wu D."/>
            <person name="Madern D."/>
            <person name="Eisen J.A."/>
            <person name="Darling A.E."/>
            <person name="Facciotti M.T."/>
        </authorList>
    </citation>
    <scope>NUCLEOTIDE SEQUENCE [LARGE SCALE GENOMIC DNA]</scope>
    <source>
        <strain evidence="7 8">DSM 18795</strain>
    </source>
</reference>
<protein>
    <submittedName>
        <fullName evidence="7">Inner-membrane translocator</fullName>
    </submittedName>
</protein>
<dbReference type="GO" id="GO:0015658">
    <property type="term" value="F:branched-chain amino acid transmembrane transporter activity"/>
    <property type="evidence" value="ECO:0007669"/>
    <property type="project" value="InterPro"/>
</dbReference>
<dbReference type="PANTHER" id="PTHR30482:SF17">
    <property type="entry name" value="ABC TRANSPORTER ATP-BINDING PROTEIN"/>
    <property type="match status" value="1"/>
</dbReference>
<dbReference type="Proteomes" id="UP000011531">
    <property type="component" value="Unassembled WGS sequence"/>
</dbReference>
<comment type="caution">
    <text evidence="7">The sequence shown here is derived from an EMBL/GenBank/DDBJ whole genome shotgun (WGS) entry which is preliminary data.</text>
</comment>
<accession>L9WPY1</accession>
<dbReference type="InterPro" id="IPR001851">
    <property type="entry name" value="ABC_transp_permease"/>
</dbReference>
<dbReference type="AlphaFoldDB" id="L9WPY1"/>
<feature type="transmembrane region" description="Helical" evidence="6">
    <location>
        <begin position="311"/>
        <end position="333"/>
    </location>
</feature>
<dbReference type="Pfam" id="PF02653">
    <property type="entry name" value="BPD_transp_2"/>
    <property type="match status" value="1"/>
</dbReference>
<name>L9WPY1_9EURY</name>
<feature type="transmembrane region" description="Helical" evidence="6">
    <location>
        <begin position="49"/>
        <end position="67"/>
    </location>
</feature>
<keyword evidence="3 6" id="KW-0812">Transmembrane</keyword>
<sequence length="359" mass="38467">MKSVVELFGRSQSSQTGDQLLSSRGRLAVLVAVGALALFAPIADAYEPFWLNMLVRMMIFALLALSLDFVFGYAGLLSFGHAAMFGAGGYAAAMLISEVTANALVVLPAAMVVGAVVAGIIGWFSVRARGIYFAMLTLAFAQLFYVMAFTDLPATILGVESFTGGDNGLYGIQRYALFGVDFTPTLVYFYLTLAAVALSFVALLRLSNSPFGRVLQGIRENEERVQFLGYDVRRYKVLGFALSGAFAGLAGGLYVPFQSVSHPGLLHWMISGELVVMLLLGGLGTLWGPMLGAALVVFLEEQLAGFASWEIVLGGIFVVVVIFAPRGLAGAIISVRDDPTNVATNAKRAIRNYIDKVRR</sequence>
<evidence type="ECO:0000313" key="7">
    <source>
        <dbReference type="EMBL" id="ELY51509.1"/>
    </source>
</evidence>
<feature type="transmembrane region" description="Helical" evidence="6">
    <location>
        <begin position="275"/>
        <end position="299"/>
    </location>
</feature>
<proteinExistence type="predicted"/>
<dbReference type="PANTHER" id="PTHR30482">
    <property type="entry name" value="HIGH-AFFINITY BRANCHED-CHAIN AMINO ACID TRANSPORT SYSTEM PERMEASE"/>
    <property type="match status" value="1"/>
</dbReference>
<feature type="transmembrane region" description="Helical" evidence="6">
    <location>
        <begin position="74"/>
        <end position="97"/>
    </location>
</feature>
<dbReference type="GO" id="GO:0005886">
    <property type="term" value="C:plasma membrane"/>
    <property type="evidence" value="ECO:0007669"/>
    <property type="project" value="UniProtKB-SubCell"/>
</dbReference>
<dbReference type="EMBL" id="AOIA01000162">
    <property type="protein sequence ID" value="ELY51509.1"/>
    <property type="molecule type" value="Genomic_DNA"/>
</dbReference>
<dbReference type="PATRIC" id="fig|1227498.3.peg.4064"/>
<feature type="transmembrane region" description="Helical" evidence="6">
    <location>
        <begin position="237"/>
        <end position="255"/>
    </location>
</feature>
<keyword evidence="2" id="KW-1003">Cell membrane</keyword>
<gene>
    <name evidence="7" type="ORF">C492_20550</name>
</gene>
<organism evidence="7 8">
    <name type="scientific">Natronococcus jeotgali DSM 18795</name>
    <dbReference type="NCBI Taxonomy" id="1227498"/>
    <lineage>
        <taxon>Archaea</taxon>
        <taxon>Methanobacteriati</taxon>
        <taxon>Methanobacteriota</taxon>
        <taxon>Stenosarchaea group</taxon>
        <taxon>Halobacteria</taxon>
        <taxon>Halobacteriales</taxon>
        <taxon>Natrialbaceae</taxon>
        <taxon>Natronococcus</taxon>
    </lineage>
</organism>
<evidence type="ECO:0000256" key="1">
    <source>
        <dbReference type="ARBA" id="ARBA00004651"/>
    </source>
</evidence>
<dbReference type="InterPro" id="IPR043428">
    <property type="entry name" value="LivM-like"/>
</dbReference>
<dbReference type="STRING" id="1227498.C492_20550"/>
<keyword evidence="8" id="KW-1185">Reference proteome</keyword>
<evidence type="ECO:0000256" key="3">
    <source>
        <dbReference type="ARBA" id="ARBA00022692"/>
    </source>
</evidence>
<feature type="transmembrane region" description="Helical" evidence="6">
    <location>
        <begin position="27"/>
        <end position="43"/>
    </location>
</feature>
<comment type="subcellular location">
    <subcellularLocation>
        <location evidence="1">Cell membrane</location>
        <topology evidence="1">Multi-pass membrane protein</topology>
    </subcellularLocation>
</comment>
<evidence type="ECO:0000256" key="5">
    <source>
        <dbReference type="ARBA" id="ARBA00023136"/>
    </source>
</evidence>
<keyword evidence="4 6" id="KW-1133">Transmembrane helix</keyword>
<feature type="transmembrane region" description="Helical" evidence="6">
    <location>
        <begin position="187"/>
        <end position="206"/>
    </location>
</feature>